<proteinExistence type="predicted"/>
<name>A0A542DN45_AMYCI</name>
<sequence length="170" mass="18012">MTPKQQVNAPGGEPVVLLRLRSDYARGERDRAVHVVPLSTATGGMAVAYCGIRLSVPAAEALPAFAGLPCTGCLHQASTRGGESRAASRPLPHRAPPIPANPGGPALGLRDEHMVHRIPERPITATLDGRTVVLSTCGVLAWTSDSQPPKKWPRCGECYERNARGILSDP</sequence>
<evidence type="ECO:0000313" key="2">
    <source>
        <dbReference type="EMBL" id="TQJ04487.1"/>
    </source>
</evidence>
<protein>
    <submittedName>
        <fullName evidence="2">Uncharacterized protein</fullName>
    </submittedName>
</protein>
<reference evidence="2 3" key="1">
    <citation type="submission" date="2019-06" db="EMBL/GenBank/DDBJ databases">
        <title>Sequencing the genomes of 1000 actinobacteria strains.</title>
        <authorList>
            <person name="Klenk H.-P."/>
        </authorList>
    </citation>
    <scope>NUCLEOTIDE SEQUENCE [LARGE SCALE GENOMIC DNA]</scope>
    <source>
        <strain evidence="2 3">DSM 45679</strain>
    </source>
</reference>
<keyword evidence="3" id="KW-1185">Reference proteome</keyword>
<feature type="region of interest" description="Disordered" evidence="1">
    <location>
        <begin position="81"/>
        <end position="105"/>
    </location>
</feature>
<dbReference type="RefSeq" id="WP_142000158.1">
    <property type="nucleotide sequence ID" value="NZ_VFML01000001.1"/>
</dbReference>
<organism evidence="2 3">
    <name type="scientific">Amycolatopsis cihanbeyliensis</name>
    <dbReference type="NCBI Taxonomy" id="1128664"/>
    <lineage>
        <taxon>Bacteria</taxon>
        <taxon>Bacillati</taxon>
        <taxon>Actinomycetota</taxon>
        <taxon>Actinomycetes</taxon>
        <taxon>Pseudonocardiales</taxon>
        <taxon>Pseudonocardiaceae</taxon>
        <taxon>Amycolatopsis</taxon>
    </lineage>
</organism>
<evidence type="ECO:0000313" key="3">
    <source>
        <dbReference type="Proteomes" id="UP000320876"/>
    </source>
</evidence>
<dbReference type="AlphaFoldDB" id="A0A542DN45"/>
<dbReference type="Proteomes" id="UP000320876">
    <property type="component" value="Unassembled WGS sequence"/>
</dbReference>
<accession>A0A542DN45</accession>
<dbReference type="EMBL" id="VFML01000001">
    <property type="protein sequence ID" value="TQJ04487.1"/>
    <property type="molecule type" value="Genomic_DNA"/>
</dbReference>
<evidence type="ECO:0000256" key="1">
    <source>
        <dbReference type="SAM" id="MobiDB-lite"/>
    </source>
</evidence>
<dbReference type="OrthoDB" id="3625434at2"/>
<feature type="compositionally biased region" description="Pro residues" evidence="1">
    <location>
        <begin position="93"/>
        <end position="102"/>
    </location>
</feature>
<comment type="caution">
    <text evidence="2">The sequence shown here is derived from an EMBL/GenBank/DDBJ whole genome shotgun (WGS) entry which is preliminary data.</text>
</comment>
<gene>
    <name evidence="2" type="ORF">FB471_4284</name>
</gene>